<sequence length="260" mass="27863">MTTVAGATAAAAIRLPGGVDPRALENHLGGAAAANYRRFELDLVSPYCGRRILEVGSGLGEFAAGLRGYDYLTVSDTDTFCLQTLRDRFAGRADVDVVALDVAGVAAGFEAGVEAGGRVVPVDTLIMMNVLEHVDDDVAALRRLGSLVSPGGRVVLWVPAYPALYGEFDRMVDHFRRYTPATLRARVHSAGLRVERLGPVNLLGGIAWWAAVRCAGQRSADPRLVGVYDRIVVPTTRFIERWTKVPFGQSLLCVAALPTA</sequence>
<dbReference type="EMBL" id="FLUV01000447">
    <property type="protein sequence ID" value="SBW19224.1"/>
    <property type="molecule type" value="Genomic_DNA"/>
</dbReference>
<dbReference type="Pfam" id="PF13489">
    <property type="entry name" value="Methyltransf_23"/>
    <property type="match status" value="1"/>
</dbReference>
<keyword evidence="2" id="KW-1185">Reference proteome</keyword>
<name>A0A1C3NUV4_9ACTN</name>
<accession>A0A1C3NUV4</accession>
<gene>
    <name evidence="1" type="ORF">FDG2_1072</name>
</gene>
<evidence type="ECO:0000313" key="1">
    <source>
        <dbReference type="EMBL" id="SBW19224.1"/>
    </source>
</evidence>
<protein>
    <submittedName>
        <fullName evidence="1">Pristinamycin I synthase 3</fullName>
    </submittedName>
</protein>
<evidence type="ECO:0000313" key="2">
    <source>
        <dbReference type="Proteomes" id="UP000199013"/>
    </source>
</evidence>
<dbReference type="Gene3D" id="3.40.50.150">
    <property type="entry name" value="Vaccinia Virus protein VP39"/>
    <property type="match status" value="1"/>
</dbReference>
<dbReference type="InterPro" id="IPR029063">
    <property type="entry name" value="SAM-dependent_MTases_sf"/>
</dbReference>
<reference evidence="2" key="1">
    <citation type="submission" date="2016-02" db="EMBL/GenBank/DDBJ databases">
        <authorList>
            <person name="Wibberg D."/>
        </authorList>
    </citation>
    <scope>NUCLEOTIDE SEQUENCE [LARGE SCALE GENOMIC DNA]</scope>
</reference>
<organism evidence="1 2">
    <name type="scientific">Candidatus Protofrankia californiensis</name>
    <dbReference type="NCBI Taxonomy" id="1839754"/>
    <lineage>
        <taxon>Bacteria</taxon>
        <taxon>Bacillati</taxon>
        <taxon>Actinomycetota</taxon>
        <taxon>Actinomycetes</taxon>
        <taxon>Frankiales</taxon>
        <taxon>Frankiaceae</taxon>
        <taxon>Protofrankia</taxon>
    </lineage>
</organism>
<dbReference type="SUPFAM" id="SSF53335">
    <property type="entry name" value="S-adenosyl-L-methionine-dependent methyltransferases"/>
    <property type="match status" value="1"/>
</dbReference>
<dbReference type="AlphaFoldDB" id="A0A1C3NUV4"/>
<dbReference type="Proteomes" id="UP000199013">
    <property type="component" value="Unassembled WGS sequence"/>
</dbReference>
<proteinExistence type="predicted"/>